<dbReference type="PROSITE" id="PS51257">
    <property type="entry name" value="PROKAR_LIPOPROTEIN"/>
    <property type="match status" value="1"/>
</dbReference>
<keyword evidence="4" id="KW-1185">Reference proteome</keyword>
<sequence>MSHRILPVVVLLTVTGALAACGGGPDRPAGPNPPASAASADAVPSEGPANPTGPDVDATEPTTAAGPVGPATAVAPAGPATAAGPAGPTADGGTERRPPSPPPVVLPPRQEGAPTAGEVVAAFRAAGLKVANPRDRSIECGPDGLGLGCSELVVTDNVAVYVFPDESSAGDLAERWSGAAYRSGTVVLNYRSARTPPTDRSRYQKTLDTLR</sequence>
<evidence type="ECO:0000313" key="4">
    <source>
        <dbReference type="Proteomes" id="UP000198707"/>
    </source>
</evidence>
<gene>
    <name evidence="3" type="ORF">SAMN05443287_101300</name>
</gene>
<protein>
    <submittedName>
        <fullName evidence="3">Uncharacterized protein</fullName>
    </submittedName>
</protein>
<dbReference type="RefSeq" id="WP_092373777.1">
    <property type="nucleotide sequence ID" value="NZ_BOPI01000006.1"/>
</dbReference>
<feature type="chain" id="PRO_5011697182" evidence="2">
    <location>
        <begin position="20"/>
        <end position="211"/>
    </location>
</feature>
<accession>A0A1H6RSU0</accession>
<dbReference type="OrthoDB" id="3404323at2"/>
<name>A0A1H6RSU0_9ACTN</name>
<dbReference type="EMBL" id="FNYV01000001">
    <property type="protein sequence ID" value="SEI56524.1"/>
    <property type="molecule type" value="Genomic_DNA"/>
</dbReference>
<evidence type="ECO:0000256" key="1">
    <source>
        <dbReference type="SAM" id="MobiDB-lite"/>
    </source>
</evidence>
<feature type="compositionally biased region" description="Low complexity" evidence="1">
    <location>
        <begin position="59"/>
        <end position="92"/>
    </location>
</feature>
<dbReference type="Proteomes" id="UP000198707">
    <property type="component" value="Unassembled WGS sequence"/>
</dbReference>
<dbReference type="AlphaFoldDB" id="A0A1H6RSU0"/>
<organism evidence="3 4">
    <name type="scientific">Micromonospora phaseoli</name>
    <dbReference type="NCBI Taxonomy" id="1144548"/>
    <lineage>
        <taxon>Bacteria</taxon>
        <taxon>Bacillati</taxon>
        <taxon>Actinomycetota</taxon>
        <taxon>Actinomycetes</taxon>
        <taxon>Micromonosporales</taxon>
        <taxon>Micromonosporaceae</taxon>
        <taxon>Micromonospora</taxon>
    </lineage>
</organism>
<proteinExistence type="predicted"/>
<feature type="compositionally biased region" description="Low complexity" evidence="1">
    <location>
        <begin position="35"/>
        <end position="45"/>
    </location>
</feature>
<feature type="signal peptide" evidence="2">
    <location>
        <begin position="1"/>
        <end position="19"/>
    </location>
</feature>
<feature type="region of interest" description="Disordered" evidence="1">
    <location>
        <begin position="25"/>
        <end position="113"/>
    </location>
</feature>
<evidence type="ECO:0000256" key="2">
    <source>
        <dbReference type="SAM" id="SignalP"/>
    </source>
</evidence>
<reference evidence="4" key="1">
    <citation type="submission" date="2016-10" db="EMBL/GenBank/DDBJ databases">
        <authorList>
            <person name="Varghese N."/>
            <person name="Submissions S."/>
        </authorList>
    </citation>
    <scope>NUCLEOTIDE SEQUENCE [LARGE SCALE GENOMIC DNA]</scope>
    <source>
        <strain evidence="4">CGMCC 4.7038</strain>
    </source>
</reference>
<keyword evidence="2" id="KW-0732">Signal</keyword>
<evidence type="ECO:0000313" key="3">
    <source>
        <dbReference type="EMBL" id="SEI56524.1"/>
    </source>
</evidence>